<proteinExistence type="predicted"/>
<evidence type="ECO:0000313" key="3">
    <source>
        <dbReference type="EMBL" id="MEX3593744.1"/>
    </source>
</evidence>
<keyword evidence="4" id="KW-1185">Reference proteome</keyword>
<gene>
    <name evidence="3" type="ORF">VVR66_03335</name>
</gene>
<feature type="domain" description="AB hydrolase-1" evidence="2">
    <location>
        <begin position="47"/>
        <end position="218"/>
    </location>
</feature>
<dbReference type="Gene3D" id="3.40.50.1820">
    <property type="entry name" value="alpha/beta hydrolase"/>
    <property type="match status" value="1"/>
</dbReference>
<dbReference type="SUPFAM" id="SSF53474">
    <property type="entry name" value="alpha/beta-Hydrolases"/>
    <property type="match status" value="1"/>
</dbReference>
<name>A0ABV3V0E6_9MICC</name>
<dbReference type="InterPro" id="IPR029058">
    <property type="entry name" value="AB_hydrolase_fold"/>
</dbReference>
<dbReference type="RefSeq" id="WP_129701924.1">
    <property type="nucleotide sequence ID" value="NZ_CAUREL010000012.1"/>
</dbReference>
<dbReference type="EMBL" id="JAYWLU010000002">
    <property type="protein sequence ID" value="MEX3593744.1"/>
    <property type="molecule type" value="Genomic_DNA"/>
</dbReference>
<reference evidence="3 4" key="1">
    <citation type="journal article" date="2024" name="Fungal Genet. Biol.">
        <title>The porcine skin microbiome exhibits broad fungal antagonism.</title>
        <authorList>
            <person name="De La Cruz K.F."/>
            <person name="Townsend E.C."/>
            <person name="Alex Cheong J.Z."/>
            <person name="Salamzade R."/>
            <person name="Liu A."/>
            <person name="Sandstrom S."/>
            <person name="Davila E."/>
            <person name="Huang L."/>
            <person name="Xu K.H."/>
            <person name="Wu S.Y."/>
            <person name="Meudt J.J."/>
            <person name="Shanmuganayagam D."/>
            <person name="Gibson A.L.F."/>
            <person name="Kalan L.R."/>
        </authorList>
    </citation>
    <scope>NUCLEOTIDE SEQUENCE [LARGE SCALE GENOMIC DNA]</scope>
    <source>
        <strain evidence="3 4">LK2625</strain>
    </source>
</reference>
<dbReference type="Proteomes" id="UP001558481">
    <property type="component" value="Unassembled WGS sequence"/>
</dbReference>
<feature type="region of interest" description="Disordered" evidence="1">
    <location>
        <begin position="1"/>
        <end position="28"/>
    </location>
</feature>
<accession>A0ABV3V0E6</accession>
<evidence type="ECO:0000259" key="2">
    <source>
        <dbReference type="Pfam" id="PF12697"/>
    </source>
</evidence>
<protein>
    <submittedName>
        <fullName evidence="3">Alpha/beta hydrolase family protein</fullName>
    </submittedName>
</protein>
<sequence>MSEDRIEAGSHVPQLGDEPASAVNPTTADTPTATVLRELTTTPGPSVLLIHGLASSSAANWVATRWVRSLGTAGFHVWAVDLPAHGMVRPVPSITRETLCAEIIGHARRISSDPVVAVGYSLGAQLLYQCAASAPSRFSRLVLGGFSMVDRLTAVLETPDFLVDPAQRHLARCLVSDPFHADAAVPHQPALLFSGADDAWSTPGDHAVFLAARRRRRTGESEPPTEVHVEPKRDHVNVVTSKRVRDTAVRFLPGRTPGASHGA</sequence>
<dbReference type="Pfam" id="PF12697">
    <property type="entry name" value="Abhydrolase_6"/>
    <property type="match status" value="1"/>
</dbReference>
<evidence type="ECO:0000313" key="4">
    <source>
        <dbReference type="Proteomes" id="UP001558481"/>
    </source>
</evidence>
<dbReference type="InterPro" id="IPR000073">
    <property type="entry name" value="AB_hydrolase_1"/>
</dbReference>
<keyword evidence="3" id="KW-0378">Hydrolase</keyword>
<dbReference type="GO" id="GO:0016787">
    <property type="term" value="F:hydrolase activity"/>
    <property type="evidence" value="ECO:0007669"/>
    <property type="project" value="UniProtKB-KW"/>
</dbReference>
<comment type="caution">
    <text evidence="3">The sequence shown here is derived from an EMBL/GenBank/DDBJ whole genome shotgun (WGS) entry which is preliminary data.</text>
</comment>
<evidence type="ECO:0000256" key="1">
    <source>
        <dbReference type="SAM" id="MobiDB-lite"/>
    </source>
</evidence>
<organism evidence="3 4">
    <name type="scientific">Kocuria carniphila</name>
    <dbReference type="NCBI Taxonomy" id="262208"/>
    <lineage>
        <taxon>Bacteria</taxon>
        <taxon>Bacillati</taxon>
        <taxon>Actinomycetota</taxon>
        <taxon>Actinomycetes</taxon>
        <taxon>Micrococcales</taxon>
        <taxon>Micrococcaceae</taxon>
        <taxon>Kocuria</taxon>
    </lineage>
</organism>